<protein>
    <recommendedName>
        <fullName evidence="8">Ferredoxin</fullName>
    </recommendedName>
</protein>
<dbReference type="OrthoDB" id="14703at2"/>
<keyword evidence="2 8" id="KW-0813">Transport</keyword>
<organism evidence="9 10">
    <name type="scientific">Nonomuraea wenchangensis</name>
    <dbReference type="NCBI Taxonomy" id="568860"/>
    <lineage>
        <taxon>Bacteria</taxon>
        <taxon>Bacillati</taxon>
        <taxon>Actinomycetota</taxon>
        <taxon>Actinomycetes</taxon>
        <taxon>Streptosporangiales</taxon>
        <taxon>Streptosporangiaceae</taxon>
        <taxon>Nonomuraea</taxon>
    </lineage>
</organism>
<keyword evidence="7" id="KW-0003">3Fe-4S</keyword>
<evidence type="ECO:0000256" key="6">
    <source>
        <dbReference type="ARBA" id="ARBA00023014"/>
    </source>
</evidence>
<keyword evidence="3 8" id="KW-0479">Metal-binding</keyword>
<keyword evidence="10" id="KW-1185">Reference proteome</keyword>
<dbReference type="GO" id="GO:0051538">
    <property type="term" value="F:3 iron, 4 sulfur cluster binding"/>
    <property type="evidence" value="ECO:0007669"/>
    <property type="project" value="UniProtKB-KW"/>
</dbReference>
<dbReference type="Gene3D" id="3.30.70.20">
    <property type="match status" value="1"/>
</dbReference>
<dbReference type="GO" id="GO:0009055">
    <property type="term" value="F:electron transfer activity"/>
    <property type="evidence" value="ECO:0007669"/>
    <property type="project" value="UniProtKB-UniRule"/>
</dbReference>
<sequence>MRVSVDKDVCACTGTCALIAPEVFAIENHSELVVLDPEPVDDTLRDLVVDAAEQCPTGAIEITE</sequence>
<evidence type="ECO:0000256" key="7">
    <source>
        <dbReference type="ARBA" id="ARBA00023291"/>
    </source>
</evidence>
<keyword evidence="5 8" id="KW-0408">Iron</keyword>
<dbReference type="GO" id="GO:0005506">
    <property type="term" value="F:iron ion binding"/>
    <property type="evidence" value="ECO:0007669"/>
    <property type="project" value="UniProtKB-UniRule"/>
</dbReference>
<keyword evidence="4 8" id="KW-0249">Electron transport</keyword>
<comment type="function">
    <text evidence="8">Ferredoxins are iron-sulfur proteins that transfer electrons in a wide variety of metabolic reactions.</text>
</comment>
<evidence type="ECO:0000256" key="5">
    <source>
        <dbReference type="ARBA" id="ARBA00023004"/>
    </source>
</evidence>
<dbReference type="SUPFAM" id="SSF54862">
    <property type="entry name" value="4Fe-4S ferredoxins"/>
    <property type="match status" value="1"/>
</dbReference>
<dbReference type="PANTHER" id="PTHR36923:SF3">
    <property type="entry name" value="FERREDOXIN"/>
    <property type="match status" value="1"/>
</dbReference>
<reference evidence="9 10" key="1">
    <citation type="submission" date="2016-10" db="EMBL/GenBank/DDBJ databases">
        <authorList>
            <person name="de Groot N.N."/>
        </authorList>
    </citation>
    <scope>NUCLEOTIDE SEQUENCE [LARGE SCALE GENOMIC DNA]</scope>
    <source>
        <strain evidence="9 10">CGMCC 4.5598</strain>
    </source>
</reference>
<keyword evidence="6 8" id="KW-0411">Iron-sulfur</keyword>
<evidence type="ECO:0000256" key="3">
    <source>
        <dbReference type="ARBA" id="ARBA00022723"/>
    </source>
</evidence>
<evidence type="ECO:0000313" key="10">
    <source>
        <dbReference type="Proteomes" id="UP000199361"/>
    </source>
</evidence>
<dbReference type="InterPro" id="IPR001080">
    <property type="entry name" value="3Fe4S_ferredoxin"/>
</dbReference>
<dbReference type="PRINTS" id="PR00352">
    <property type="entry name" value="3FE4SFRDOXIN"/>
</dbReference>
<evidence type="ECO:0000256" key="1">
    <source>
        <dbReference type="ARBA" id="ARBA00001927"/>
    </source>
</evidence>
<dbReference type="RefSeq" id="WP_091089989.1">
    <property type="nucleotide sequence ID" value="NZ_FOHX01000014.1"/>
</dbReference>
<evidence type="ECO:0000313" key="9">
    <source>
        <dbReference type="EMBL" id="SEU37431.1"/>
    </source>
</evidence>
<dbReference type="AlphaFoldDB" id="A0A1I0LC70"/>
<accession>A0A1I0LC70</accession>
<dbReference type="InterPro" id="IPR051269">
    <property type="entry name" value="Fe-S_cluster_ET"/>
</dbReference>
<comment type="cofactor">
    <cofactor evidence="1">
        <name>[3Fe-4S] cluster</name>
        <dbReference type="ChEBI" id="CHEBI:21137"/>
    </cofactor>
</comment>
<dbReference type="EMBL" id="FOHX01000014">
    <property type="protein sequence ID" value="SEU37431.1"/>
    <property type="molecule type" value="Genomic_DNA"/>
</dbReference>
<dbReference type="Proteomes" id="UP000199361">
    <property type="component" value="Unassembled WGS sequence"/>
</dbReference>
<dbReference type="STRING" id="568860.SAMN05421811_114203"/>
<proteinExistence type="predicted"/>
<name>A0A1I0LC70_9ACTN</name>
<evidence type="ECO:0000256" key="8">
    <source>
        <dbReference type="RuleBase" id="RU368020"/>
    </source>
</evidence>
<gene>
    <name evidence="9" type="ORF">SAMN05421811_114203</name>
</gene>
<evidence type="ECO:0000256" key="4">
    <source>
        <dbReference type="ARBA" id="ARBA00022982"/>
    </source>
</evidence>
<dbReference type="Pfam" id="PF13370">
    <property type="entry name" value="Fer4_13"/>
    <property type="match status" value="1"/>
</dbReference>
<evidence type="ECO:0000256" key="2">
    <source>
        <dbReference type="ARBA" id="ARBA00022448"/>
    </source>
</evidence>
<dbReference type="PANTHER" id="PTHR36923">
    <property type="entry name" value="FERREDOXIN"/>
    <property type="match status" value="1"/>
</dbReference>